<evidence type="ECO:0000313" key="4">
    <source>
        <dbReference type="Proteomes" id="UP000192578"/>
    </source>
</evidence>
<reference evidence="4" key="1">
    <citation type="submission" date="2017-01" db="EMBL/GenBank/DDBJ databases">
        <title>Comparative genomics of anhydrobiosis in the tardigrade Hypsibius dujardini.</title>
        <authorList>
            <person name="Yoshida Y."/>
            <person name="Koutsovoulos G."/>
            <person name="Laetsch D."/>
            <person name="Stevens L."/>
            <person name="Kumar S."/>
            <person name="Horikawa D."/>
            <person name="Ishino K."/>
            <person name="Komine S."/>
            <person name="Tomita M."/>
            <person name="Blaxter M."/>
            <person name="Arakawa K."/>
        </authorList>
    </citation>
    <scope>NUCLEOTIDE SEQUENCE [LARGE SCALE GENOMIC DNA]</scope>
    <source>
        <strain evidence="4">Z151</strain>
    </source>
</reference>
<dbReference type="Gene3D" id="1.20.1050.10">
    <property type="match status" value="1"/>
</dbReference>
<dbReference type="InterPro" id="IPR004045">
    <property type="entry name" value="Glutathione_S-Trfase_N"/>
</dbReference>
<gene>
    <name evidence="3" type="ORF">BV898_00537</name>
</gene>
<comment type="similarity">
    <text evidence="1">Belongs to the GST superfamily. Omega family.</text>
</comment>
<keyword evidence="4" id="KW-1185">Reference proteome</keyword>
<dbReference type="SUPFAM" id="SSF52833">
    <property type="entry name" value="Thioredoxin-like"/>
    <property type="match status" value="1"/>
</dbReference>
<evidence type="ECO:0000313" key="3">
    <source>
        <dbReference type="EMBL" id="OQV25601.1"/>
    </source>
</evidence>
<protein>
    <submittedName>
        <fullName evidence="3">Glutathione S-transferase omega-1</fullName>
    </submittedName>
</protein>
<feature type="domain" description="GST N-terminal" evidence="2">
    <location>
        <begin position="23"/>
        <end position="102"/>
    </location>
</feature>
<name>A0A1W0XE14_HYPEX</name>
<dbReference type="InterPro" id="IPR050983">
    <property type="entry name" value="GST_Omega/HSP26"/>
</dbReference>
<dbReference type="Pfam" id="PF13417">
    <property type="entry name" value="GST_N_3"/>
    <property type="match status" value="1"/>
</dbReference>
<dbReference type="Gene3D" id="3.40.30.10">
    <property type="entry name" value="Glutaredoxin"/>
    <property type="match status" value="1"/>
</dbReference>
<sequence length="139" mass="15714">MAVITDDYSANTSASSRPVLDPTLPTLYSTRMSPYCQRVRLLLNAKEIPFQVVNINIWDKPKWFLGVTPLNKVPTAVEPNGRVTFESLIMAQYLDEEYRAGTKQFLPSDPYAKARELLQIERIIAIVADPIRDASLESK</sequence>
<comment type="caution">
    <text evidence="3">The sequence shown here is derived from an EMBL/GenBank/DDBJ whole genome shotgun (WGS) entry which is preliminary data.</text>
</comment>
<accession>A0A1W0XE14</accession>
<dbReference type="InterPro" id="IPR040079">
    <property type="entry name" value="Glutathione_S-Trfase"/>
</dbReference>
<proteinExistence type="inferred from homology"/>
<dbReference type="PROSITE" id="PS50404">
    <property type="entry name" value="GST_NTER"/>
    <property type="match status" value="1"/>
</dbReference>
<evidence type="ECO:0000259" key="2">
    <source>
        <dbReference type="PROSITE" id="PS50404"/>
    </source>
</evidence>
<dbReference type="PANTHER" id="PTHR43968">
    <property type="match status" value="1"/>
</dbReference>
<dbReference type="OrthoDB" id="4951845at2759"/>
<dbReference type="Proteomes" id="UP000192578">
    <property type="component" value="Unassembled WGS sequence"/>
</dbReference>
<evidence type="ECO:0000256" key="1">
    <source>
        <dbReference type="ARBA" id="ARBA00011067"/>
    </source>
</evidence>
<dbReference type="AlphaFoldDB" id="A0A1W0XE14"/>
<dbReference type="InterPro" id="IPR036249">
    <property type="entry name" value="Thioredoxin-like_sf"/>
</dbReference>
<dbReference type="EMBL" id="MTYJ01000002">
    <property type="protein sequence ID" value="OQV25601.1"/>
    <property type="molecule type" value="Genomic_DNA"/>
</dbReference>
<dbReference type="SFLD" id="SFLDS00019">
    <property type="entry name" value="Glutathione_Transferase_(cytos"/>
    <property type="match status" value="1"/>
</dbReference>
<dbReference type="FunFam" id="3.40.30.10:FF:000123">
    <property type="entry name" value="Glutathione transferase o1"/>
    <property type="match status" value="1"/>
</dbReference>
<dbReference type="PANTHER" id="PTHR43968:SF6">
    <property type="entry name" value="GLUTATHIONE S-TRANSFERASE OMEGA"/>
    <property type="match status" value="1"/>
</dbReference>
<organism evidence="3 4">
    <name type="scientific">Hypsibius exemplaris</name>
    <name type="common">Freshwater tardigrade</name>
    <dbReference type="NCBI Taxonomy" id="2072580"/>
    <lineage>
        <taxon>Eukaryota</taxon>
        <taxon>Metazoa</taxon>
        <taxon>Ecdysozoa</taxon>
        <taxon>Tardigrada</taxon>
        <taxon>Eutardigrada</taxon>
        <taxon>Parachela</taxon>
        <taxon>Hypsibioidea</taxon>
        <taxon>Hypsibiidae</taxon>
        <taxon>Hypsibius</taxon>
    </lineage>
</organism>
<dbReference type="GO" id="GO:0005737">
    <property type="term" value="C:cytoplasm"/>
    <property type="evidence" value="ECO:0007669"/>
    <property type="project" value="TreeGrafter"/>
</dbReference>